<gene>
    <name evidence="3" type="ORF">GT348_07850</name>
</gene>
<organism evidence="3 4">
    <name type="scientific">Aristophania vespae</name>
    <dbReference type="NCBI Taxonomy" id="2697033"/>
    <lineage>
        <taxon>Bacteria</taxon>
        <taxon>Pseudomonadati</taxon>
        <taxon>Pseudomonadota</taxon>
        <taxon>Alphaproteobacteria</taxon>
        <taxon>Acetobacterales</taxon>
        <taxon>Acetobacteraceae</taxon>
        <taxon>Aristophania</taxon>
    </lineage>
</organism>
<dbReference type="AlphaFoldDB" id="A0A6P1NFU9"/>
<name>A0A6P1NFU9_9PROT</name>
<accession>A0A6P1NFU9</accession>
<reference evidence="3 4" key="1">
    <citation type="submission" date="2020-01" db="EMBL/GenBank/DDBJ databases">
        <title>Genome sequencing of strain KACC 21507.</title>
        <authorList>
            <person name="Heo J."/>
            <person name="Kim S.-J."/>
            <person name="Kim J.-S."/>
            <person name="Hong S.-B."/>
            <person name="Kwon S.-W."/>
        </authorList>
    </citation>
    <scope>NUCLEOTIDE SEQUENCE [LARGE SCALE GENOMIC DNA]</scope>
    <source>
        <strain evidence="3 4">KACC 21507</strain>
    </source>
</reference>
<evidence type="ECO:0000256" key="1">
    <source>
        <dbReference type="SAM" id="MobiDB-lite"/>
    </source>
</evidence>
<dbReference type="Proteomes" id="UP000463975">
    <property type="component" value="Chromosome"/>
</dbReference>
<evidence type="ECO:0000256" key="2">
    <source>
        <dbReference type="SAM" id="Phobius"/>
    </source>
</evidence>
<keyword evidence="2" id="KW-0472">Membrane</keyword>
<dbReference type="KEGG" id="bomb:GT348_07850"/>
<keyword evidence="4" id="KW-1185">Reference proteome</keyword>
<keyword evidence="2" id="KW-0812">Transmembrane</keyword>
<evidence type="ECO:0000313" key="3">
    <source>
        <dbReference type="EMBL" id="QHI96153.1"/>
    </source>
</evidence>
<feature type="region of interest" description="Disordered" evidence="1">
    <location>
        <begin position="145"/>
        <end position="164"/>
    </location>
</feature>
<protein>
    <submittedName>
        <fullName evidence="3">Permease</fullName>
    </submittedName>
</protein>
<keyword evidence="2" id="KW-1133">Transmembrane helix</keyword>
<evidence type="ECO:0000313" key="4">
    <source>
        <dbReference type="Proteomes" id="UP000463975"/>
    </source>
</evidence>
<dbReference type="RefSeq" id="WP_160619226.1">
    <property type="nucleotide sequence ID" value="NZ_CP047652.1"/>
</dbReference>
<feature type="transmembrane region" description="Helical" evidence="2">
    <location>
        <begin position="21"/>
        <end position="41"/>
    </location>
</feature>
<sequence length="164" mass="18229">MSNVRTFCEGLIERPTPGKTPWCLLILLFVAFFSQTLLQGFSLPEETPRSAIERLLGVDIAPSAPFMHHMMGDHRDMAHGSSSHHIMKEAGPFSSAGWHHHHHGDDSCSLCSLLGHITFAICFFQIAIGTGQLARLSWERPSQPRAPPFTEWRLPPSRAPPLAL</sequence>
<proteinExistence type="predicted"/>
<dbReference type="EMBL" id="CP047652">
    <property type="protein sequence ID" value="QHI96153.1"/>
    <property type="molecule type" value="Genomic_DNA"/>
</dbReference>